<protein>
    <submittedName>
        <fullName evidence="2">VOC family protein</fullName>
    </submittedName>
</protein>
<sequence length="120" mass="13016">MELVFVLDCRDPDSLADFWAAALGYDRGGFDPPYVPLTDPAGERPRILLQRVPEPKAGKNRMHPDLRVADMDAALARVTALGATVVRGPFVDDGWPTTVLADPEGNEFCLIVPPGRETAS</sequence>
<feature type="domain" description="VOC" evidence="1">
    <location>
        <begin position="1"/>
        <end position="113"/>
    </location>
</feature>
<dbReference type="PANTHER" id="PTHR35908:SF1">
    <property type="entry name" value="CONSERVED PROTEIN"/>
    <property type="match status" value="1"/>
</dbReference>
<dbReference type="RefSeq" id="WP_067641010.1">
    <property type="nucleotide sequence ID" value="NZ_JAAXPI010000041.1"/>
</dbReference>
<keyword evidence="3" id="KW-1185">Reference proteome</keyword>
<dbReference type="AlphaFoldDB" id="A0A846Z675"/>
<dbReference type="SUPFAM" id="SSF54593">
    <property type="entry name" value="Glyoxalase/Bleomycin resistance protein/Dihydroxybiphenyl dioxygenase"/>
    <property type="match status" value="1"/>
</dbReference>
<dbReference type="Proteomes" id="UP000579250">
    <property type="component" value="Unassembled WGS sequence"/>
</dbReference>
<evidence type="ECO:0000313" key="3">
    <source>
        <dbReference type="Proteomes" id="UP000579250"/>
    </source>
</evidence>
<dbReference type="PANTHER" id="PTHR35908">
    <property type="entry name" value="HYPOTHETICAL FUSION PROTEIN"/>
    <property type="match status" value="1"/>
</dbReference>
<proteinExistence type="predicted"/>
<dbReference type="Gene3D" id="3.10.180.10">
    <property type="entry name" value="2,3-Dihydroxybiphenyl 1,2-Dioxygenase, domain 1"/>
    <property type="match status" value="1"/>
</dbReference>
<comment type="caution">
    <text evidence="2">The sequence shown here is derived from an EMBL/GenBank/DDBJ whole genome shotgun (WGS) entry which is preliminary data.</text>
</comment>
<dbReference type="Pfam" id="PF18029">
    <property type="entry name" value="Glyoxalase_6"/>
    <property type="match status" value="1"/>
</dbReference>
<name>A0A846Z675_9ACTN</name>
<dbReference type="InterPro" id="IPR037523">
    <property type="entry name" value="VOC_core"/>
</dbReference>
<reference evidence="2 3" key="1">
    <citation type="submission" date="2020-04" db="EMBL/GenBank/DDBJ databases">
        <title>MicrobeNet Type strains.</title>
        <authorList>
            <person name="Nicholson A.C."/>
        </authorList>
    </citation>
    <scope>NUCLEOTIDE SEQUENCE [LARGE SCALE GENOMIC DNA]</scope>
    <source>
        <strain evidence="2 3">ATCC BAA-277</strain>
    </source>
</reference>
<dbReference type="InterPro" id="IPR029068">
    <property type="entry name" value="Glyas_Bleomycin-R_OHBP_Dase"/>
</dbReference>
<dbReference type="PROSITE" id="PS51819">
    <property type="entry name" value="VOC"/>
    <property type="match status" value="1"/>
</dbReference>
<dbReference type="EMBL" id="JAAXPI010000041">
    <property type="protein sequence ID" value="NKZ06742.1"/>
    <property type="molecule type" value="Genomic_DNA"/>
</dbReference>
<organism evidence="2 3">
    <name type="scientific">Actinomadura latina</name>
    <dbReference type="NCBI Taxonomy" id="163603"/>
    <lineage>
        <taxon>Bacteria</taxon>
        <taxon>Bacillati</taxon>
        <taxon>Actinomycetota</taxon>
        <taxon>Actinomycetes</taxon>
        <taxon>Streptosporangiales</taxon>
        <taxon>Thermomonosporaceae</taxon>
        <taxon>Actinomadura</taxon>
    </lineage>
</organism>
<evidence type="ECO:0000259" key="1">
    <source>
        <dbReference type="PROSITE" id="PS51819"/>
    </source>
</evidence>
<accession>A0A846Z675</accession>
<evidence type="ECO:0000313" key="2">
    <source>
        <dbReference type="EMBL" id="NKZ06742.1"/>
    </source>
</evidence>
<dbReference type="InterPro" id="IPR041581">
    <property type="entry name" value="Glyoxalase_6"/>
</dbReference>
<gene>
    <name evidence="2" type="ORF">HGB48_23805</name>
</gene>